<name>A0A2T1GJG2_9CYAN</name>
<dbReference type="Proteomes" id="UP000238937">
    <property type="component" value="Unassembled WGS sequence"/>
</dbReference>
<feature type="compositionally biased region" description="Low complexity" evidence="1">
    <location>
        <begin position="36"/>
        <end position="65"/>
    </location>
</feature>
<keyword evidence="3" id="KW-1185">Reference proteome</keyword>
<dbReference type="AlphaFoldDB" id="A0A2T1GJG2"/>
<comment type="caution">
    <text evidence="2">The sequence shown here is derived from an EMBL/GenBank/DDBJ whole genome shotgun (WGS) entry which is preliminary data.</text>
</comment>
<protein>
    <submittedName>
        <fullName evidence="2">Uncharacterized protein</fullName>
    </submittedName>
</protein>
<gene>
    <name evidence="2" type="ORF">C7B77_06590</name>
</gene>
<accession>A0A2T1GJG2</accession>
<dbReference type="RefSeq" id="WP_106301797.1">
    <property type="nucleotide sequence ID" value="NZ_PVWO01000055.1"/>
</dbReference>
<evidence type="ECO:0000256" key="1">
    <source>
        <dbReference type="SAM" id="MobiDB-lite"/>
    </source>
</evidence>
<organism evidence="2 3">
    <name type="scientific">Chamaesiphon polymorphus CCALA 037</name>
    <dbReference type="NCBI Taxonomy" id="2107692"/>
    <lineage>
        <taxon>Bacteria</taxon>
        <taxon>Bacillati</taxon>
        <taxon>Cyanobacteriota</taxon>
        <taxon>Cyanophyceae</taxon>
        <taxon>Gomontiellales</taxon>
        <taxon>Chamaesiphonaceae</taxon>
        <taxon>Chamaesiphon</taxon>
    </lineage>
</organism>
<evidence type="ECO:0000313" key="3">
    <source>
        <dbReference type="Proteomes" id="UP000238937"/>
    </source>
</evidence>
<dbReference type="EMBL" id="PVWO01000055">
    <property type="protein sequence ID" value="PSB57928.1"/>
    <property type="molecule type" value="Genomic_DNA"/>
</dbReference>
<dbReference type="OrthoDB" id="468587at2"/>
<reference evidence="2 3" key="1">
    <citation type="submission" date="2018-03" db="EMBL/GenBank/DDBJ databases">
        <title>The ancient ancestry and fast evolution of plastids.</title>
        <authorList>
            <person name="Moore K.R."/>
            <person name="Magnabosco C."/>
            <person name="Momper L."/>
            <person name="Gold D.A."/>
            <person name="Bosak T."/>
            <person name="Fournier G.P."/>
        </authorList>
    </citation>
    <scope>NUCLEOTIDE SEQUENCE [LARGE SCALE GENOMIC DNA]</scope>
    <source>
        <strain evidence="2 3">CCALA 037</strain>
    </source>
</reference>
<proteinExistence type="predicted"/>
<feature type="compositionally biased region" description="Basic and acidic residues" evidence="1">
    <location>
        <begin position="66"/>
        <end position="83"/>
    </location>
</feature>
<evidence type="ECO:0000313" key="2">
    <source>
        <dbReference type="EMBL" id="PSB57928.1"/>
    </source>
</evidence>
<feature type="region of interest" description="Disordered" evidence="1">
    <location>
        <begin position="1"/>
        <end position="94"/>
    </location>
</feature>
<sequence>MFKKFFGKKNDGFFLQLEDDDAQKPAAKAKPEAKPEAVAPATPAPVTTETAPAAAKTETAAAPKAAKSEKKSVKKAEAPKAVEQKAPVVTAPPAPPITNFATDYLIKPSSNSSRRLPGANMRGFLDLARKVDKPTAFKASAAERKAGEK</sequence>